<comment type="caution">
    <text evidence="5">The sequence shown here is derived from an EMBL/GenBank/DDBJ whole genome shotgun (WGS) entry which is preliminary data.</text>
</comment>
<feature type="repeat" description="TPR" evidence="3">
    <location>
        <begin position="319"/>
        <end position="352"/>
    </location>
</feature>
<proteinExistence type="predicted"/>
<dbReference type="EMBL" id="CAJNYU010003845">
    <property type="protein sequence ID" value="CAF3706341.1"/>
    <property type="molecule type" value="Genomic_DNA"/>
</dbReference>
<keyword evidence="1" id="KW-0677">Repeat</keyword>
<evidence type="ECO:0000256" key="3">
    <source>
        <dbReference type="PROSITE-ProRule" id="PRU00339"/>
    </source>
</evidence>
<dbReference type="Pfam" id="PF13424">
    <property type="entry name" value="TPR_12"/>
    <property type="match status" value="1"/>
</dbReference>
<feature type="repeat" description="TPR" evidence="3">
    <location>
        <begin position="235"/>
        <end position="268"/>
    </location>
</feature>
<evidence type="ECO:0000313" key="4">
    <source>
        <dbReference type="EMBL" id="CAF3706341.1"/>
    </source>
</evidence>
<dbReference type="InterPro" id="IPR011990">
    <property type="entry name" value="TPR-like_helical_dom_sf"/>
</dbReference>
<dbReference type="Gene3D" id="1.25.40.10">
    <property type="entry name" value="Tetratricopeptide repeat domain"/>
    <property type="match status" value="1"/>
</dbReference>
<dbReference type="PROSITE" id="PS50005">
    <property type="entry name" value="TPR"/>
    <property type="match status" value="2"/>
</dbReference>
<dbReference type="Proteomes" id="UP000663862">
    <property type="component" value="Unassembled WGS sequence"/>
</dbReference>
<organism evidence="5 6">
    <name type="scientific">Rotaria socialis</name>
    <dbReference type="NCBI Taxonomy" id="392032"/>
    <lineage>
        <taxon>Eukaryota</taxon>
        <taxon>Metazoa</taxon>
        <taxon>Spiralia</taxon>
        <taxon>Gnathifera</taxon>
        <taxon>Rotifera</taxon>
        <taxon>Eurotatoria</taxon>
        <taxon>Bdelloidea</taxon>
        <taxon>Philodinida</taxon>
        <taxon>Philodinidae</taxon>
        <taxon>Rotaria</taxon>
    </lineage>
</organism>
<dbReference type="Pfam" id="PF00515">
    <property type="entry name" value="TPR_1"/>
    <property type="match status" value="1"/>
</dbReference>
<name>A0A821E9C3_9BILA</name>
<dbReference type="SUPFAM" id="SSF48452">
    <property type="entry name" value="TPR-like"/>
    <property type="match status" value="2"/>
</dbReference>
<keyword evidence="2 3" id="KW-0802">TPR repeat</keyword>
<dbReference type="PROSITE" id="PS51996">
    <property type="entry name" value="TR_MART"/>
    <property type="match status" value="1"/>
</dbReference>
<gene>
    <name evidence="4" type="ORF">FME351_LOCUS28085</name>
    <name evidence="5" type="ORF">TSG867_LOCUS29649</name>
</gene>
<dbReference type="EMBL" id="CAJOBQ010004267">
    <property type="protein sequence ID" value="CAF4631824.1"/>
    <property type="molecule type" value="Genomic_DNA"/>
</dbReference>
<dbReference type="SUPFAM" id="SSF56399">
    <property type="entry name" value="ADP-ribosylation"/>
    <property type="match status" value="1"/>
</dbReference>
<protein>
    <submittedName>
        <fullName evidence="5">Uncharacterized protein</fullName>
    </submittedName>
</protein>
<evidence type="ECO:0000313" key="5">
    <source>
        <dbReference type="EMBL" id="CAF4631824.1"/>
    </source>
</evidence>
<dbReference type="PANTHER" id="PTHR45641">
    <property type="entry name" value="TETRATRICOPEPTIDE REPEAT PROTEIN (AFU_ORTHOLOGUE AFUA_6G03870)"/>
    <property type="match status" value="1"/>
</dbReference>
<dbReference type="Proteomes" id="UP000663869">
    <property type="component" value="Unassembled WGS sequence"/>
</dbReference>
<sequence length="426" mass="48669">MQLIERHDSQQQTGEVSETVYRGQLMTNEKFDRRIRDNIGGFFSVGGFLSTRMKTNVALAYAGEGSAPDTQHVLFQIHIDNQANKFAYANISSESAFNEAESEILFTMGAVFRVKGCVCDSQGVWIVELKLSGEEDQELRRLSESLVKQISTPKSLLNLAKLMIIMGEHEKALRFALQQIKDNLTTSDDESLRTLSNDFCSIYESRGGHEKLIEFNKKMLEFKLKRFSSTDPSLLSDYNNLGIAYMHLGNYDSALLNFNQAIKHCMYAPKQNEALIAGIYNNIGKVHADQKRPKQVMDAYKESLNLKSNTLPHNDPAFAIAHNNIGKLYYSLKKYEKAIEHYKLALQIGKLSLQYTHPNLAIIYDNLAMSYNKQGQLEEALECRKQLQDIYSKNTRLNRRKVIKCDIWIYMSLSIRLKQPRQGGNY</sequence>
<evidence type="ECO:0000313" key="6">
    <source>
        <dbReference type="Proteomes" id="UP000663862"/>
    </source>
</evidence>
<dbReference type="SMART" id="SM00028">
    <property type="entry name" value="TPR"/>
    <property type="match status" value="4"/>
</dbReference>
<accession>A0A821E9C3</accession>
<reference evidence="5" key="1">
    <citation type="submission" date="2021-02" db="EMBL/GenBank/DDBJ databases">
        <authorList>
            <person name="Nowell W R."/>
        </authorList>
    </citation>
    <scope>NUCLEOTIDE SEQUENCE</scope>
</reference>
<dbReference type="InterPro" id="IPR019734">
    <property type="entry name" value="TPR_rpt"/>
</dbReference>
<evidence type="ECO:0000256" key="2">
    <source>
        <dbReference type="ARBA" id="ARBA00022803"/>
    </source>
</evidence>
<dbReference type="Gene3D" id="3.90.176.10">
    <property type="entry name" value="Toxin ADP-ribosyltransferase, Chain A, domain 1"/>
    <property type="match status" value="1"/>
</dbReference>
<evidence type="ECO:0000256" key="1">
    <source>
        <dbReference type="ARBA" id="ARBA00022737"/>
    </source>
</evidence>
<dbReference type="PANTHER" id="PTHR45641:SF19">
    <property type="entry name" value="NEPHROCYSTIN-3"/>
    <property type="match status" value="1"/>
</dbReference>
<dbReference type="AlphaFoldDB" id="A0A821E9C3"/>
<dbReference type="PROSITE" id="PS50293">
    <property type="entry name" value="TPR_REGION"/>
    <property type="match status" value="1"/>
</dbReference>